<feature type="transmembrane region" description="Helical" evidence="1">
    <location>
        <begin position="44"/>
        <end position="63"/>
    </location>
</feature>
<accession>K9TI42</accession>
<dbReference type="Pfam" id="PF13548">
    <property type="entry name" value="DUF4126"/>
    <property type="match status" value="1"/>
</dbReference>
<dbReference type="EMBL" id="CP003607">
    <property type="protein sequence ID" value="AFY82073.1"/>
    <property type="molecule type" value="Genomic_DNA"/>
</dbReference>
<feature type="transmembrane region" description="Helical" evidence="1">
    <location>
        <begin position="75"/>
        <end position="97"/>
    </location>
</feature>
<reference evidence="3 4" key="1">
    <citation type="submission" date="2012-06" db="EMBL/GenBank/DDBJ databases">
        <title>Finished chromosome of genome of Oscillatoria acuminata PCC 6304.</title>
        <authorList>
            <consortium name="US DOE Joint Genome Institute"/>
            <person name="Gugger M."/>
            <person name="Coursin T."/>
            <person name="Rippka R."/>
            <person name="Tandeau De Marsac N."/>
            <person name="Huntemann M."/>
            <person name="Wei C.-L."/>
            <person name="Han J."/>
            <person name="Detter J.C."/>
            <person name="Han C."/>
            <person name="Tapia R."/>
            <person name="Davenport K."/>
            <person name="Daligault H."/>
            <person name="Erkkila T."/>
            <person name="Gu W."/>
            <person name="Munk A.C.C."/>
            <person name="Teshima H."/>
            <person name="Xu Y."/>
            <person name="Chain P."/>
            <person name="Chen A."/>
            <person name="Krypides N."/>
            <person name="Mavromatis K."/>
            <person name="Markowitz V."/>
            <person name="Szeto E."/>
            <person name="Ivanova N."/>
            <person name="Mikhailova N."/>
            <person name="Ovchinnikova G."/>
            <person name="Pagani I."/>
            <person name="Pati A."/>
            <person name="Goodwin L."/>
            <person name="Peters L."/>
            <person name="Pitluck S."/>
            <person name="Woyke T."/>
            <person name="Kerfeld C."/>
        </authorList>
    </citation>
    <scope>NUCLEOTIDE SEQUENCE [LARGE SCALE GENOMIC DNA]</scope>
    <source>
        <strain evidence="3 4">PCC 6304</strain>
    </source>
</reference>
<gene>
    <name evidence="3" type="ORF">Oscil6304_2451</name>
</gene>
<dbReference type="Proteomes" id="UP000010367">
    <property type="component" value="Chromosome"/>
</dbReference>
<proteinExistence type="predicted"/>
<dbReference type="InterPro" id="IPR025196">
    <property type="entry name" value="DUF4126"/>
</dbReference>
<evidence type="ECO:0000313" key="4">
    <source>
        <dbReference type="Proteomes" id="UP000010367"/>
    </source>
</evidence>
<name>K9TI42_9CYAN</name>
<dbReference type="eggNOG" id="ENOG502ZCFJ">
    <property type="taxonomic scope" value="Bacteria"/>
</dbReference>
<organism evidence="3 4">
    <name type="scientific">Oscillatoria acuminata PCC 6304</name>
    <dbReference type="NCBI Taxonomy" id="56110"/>
    <lineage>
        <taxon>Bacteria</taxon>
        <taxon>Bacillati</taxon>
        <taxon>Cyanobacteriota</taxon>
        <taxon>Cyanophyceae</taxon>
        <taxon>Oscillatoriophycideae</taxon>
        <taxon>Oscillatoriales</taxon>
        <taxon>Oscillatoriaceae</taxon>
        <taxon>Oscillatoria</taxon>
    </lineage>
</organism>
<keyword evidence="1" id="KW-0472">Membrane</keyword>
<keyword evidence="4" id="KW-1185">Reference proteome</keyword>
<dbReference type="PATRIC" id="fig|56110.3.peg.2922"/>
<feature type="transmembrane region" description="Helical" evidence="1">
    <location>
        <begin position="136"/>
        <end position="156"/>
    </location>
</feature>
<dbReference type="InParanoid" id="K9TI42"/>
<dbReference type="STRING" id="56110.Oscil6304_2451"/>
<dbReference type="HOGENOM" id="CLU_1330584_0_0_3"/>
<keyword evidence="1" id="KW-0812">Transmembrane</keyword>
<evidence type="ECO:0000313" key="3">
    <source>
        <dbReference type="EMBL" id="AFY82073.1"/>
    </source>
</evidence>
<keyword evidence="1" id="KW-1133">Transmembrane helix</keyword>
<sequence>MMIPLLAALSASAAGGLRIALPLLLIGLLNADELWSRVPLLSRISPQVAIGVLVSWSLFELFASKQPWGQRLLQNVQLLFSPFVGAIMGMAIAAASFRDNSDAPTWIVALIGVIGGLLALVLQLVQVGWFYRLGKLPLWAILAQDALCICLVLFAFDAPTEGGLIALLLLWLAIRSSQEWYRWYIQQGARKNPRQNKTEPD</sequence>
<dbReference type="AlphaFoldDB" id="K9TI42"/>
<dbReference type="KEGG" id="oac:Oscil6304_2451"/>
<feature type="transmembrane region" description="Helical" evidence="1">
    <location>
        <begin position="103"/>
        <end position="124"/>
    </location>
</feature>
<protein>
    <recommendedName>
        <fullName evidence="2">DUF4126 domain-containing protein</fullName>
    </recommendedName>
</protein>
<feature type="domain" description="DUF4126" evidence="2">
    <location>
        <begin position="5"/>
        <end position="177"/>
    </location>
</feature>
<evidence type="ECO:0000259" key="2">
    <source>
        <dbReference type="Pfam" id="PF13548"/>
    </source>
</evidence>
<evidence type="ECO:0000256" key="1">
    <source>
        <dbReference type="SAM" id="Phobius"/>
    </source>
</evidence>